<protein>
    <recommendedName>
        <fullName evidence="1">Integrase catalytic domain-containing protein</fullName>
    </recommendedName>
</protein>
<reference evidence="2 3" key="1">
    <citation type="submission" date="2019-07" db="EMBL/GenBank/DDBJ databases">
        <authorList>
            <person name="Jastrzebski P J."/>
            <person name="Paukszto L."/>
            <person name="Jastrzebski P J."/>
        </authorList>
    </citation>
    <scope>NUCLEOTIDE SEQUENCE [LARGE SCALE GENOMIC DNA]</scope>
    <source>
        <strain evidence="2 3">WMS-il1</strain>
    </source>
</reference>
<evidence type="ECO:0000259" key="1">
    <source>
        <dbReference type="PROSITE" id="PS50994"/>
    </source>
</evidence>
<dbReference type="InterPro" id="IPR001584">
    <property type="entry name" value="Integrase_cat-core"/>
</dbReference>
<dbReference type="Proteomes" id="UP000321570">
    <property type="component" value="Unassembled WGS sequence"/>
</dbReference>
<dbReference type="SUPFAM" id="SSF53098">
    <property type="entry name" value="Ribonuclease H-like"/>
    <property type="match status" value="1"/>
</dbReference>
<sequence length="336" mass="38474">MVCSYPVVMNWRMFRTSRMFHMNVEAKGIMSLLGCSRMAQDSRTKTCQACLRVKVDKYTKVPLVKFPLPESGFDHVHISLFDPLPLSNCFSYRLTCVARFSRWRDAFPMRHLAAETVVRTFTVGWIAKFDFHSTITTDHGTQFESHLFSELTNLLGTNRIRTIAYHPQANDLVERFHRQLKAALTAHCSPERWTEALSLVLLGIRTAFKDDLNCSAAEMIFGVPLKLPGEFLSPSNNSFWPNPLNYVQRLRSHMQNLQALPIRFVCNPIFIPTDLKTCSHILLCHDAVRKPLQPIYDGPFKVLKRGEKTFTILQNGKESAIPIDGVRPAYLDKRVT</sequence>
<proteinExistence type="predicted"/>
<dbReference type="PANTHER" id="PTHR38681:SF1">
    <property type="entry name" value="RETROVIRUS-RELATED POL POLYPROTEIN FROM TRANSPOSON 412-LIKE PROTEIN"/>
    <property type="match status" value="1"/>
</dbReference>
<evidence type="ECO:0000313" key="3">
    <source>
        <dbReference type="Proteomes" id="UP000321570"/>
    </source>
</evidence>
<dbReference type="Gene3D" id="3.30.420.10">
    <property type="entry name" value="Ribonuclease H-like superfamily/Ribonuclease H"/>
    <property type="match status" value="1"/>
</dbReference>
<dbReference type="EMBL" id="CABIJS010000455">
    <property type="protein sequence ID" value="VUZ51983.1"/>
    <property type="molecule type" value="Genomic_DNA"/>
</dbReference>
<dbReference type="InterPro" id="IPR036397">
    <property type="entry name" value="RNaseH_sf"/>
</dbReference>
<organism evidence="2 3">
    <name type="scientific">Hymenolepis diminuta</name>
    <name type="common">Rat tapeworm</name>
    <dbReference type="NCBI Taxonomy" id="6216"/>
    <lineage>
        <taxon>Eukaryota</taxon>
        <taxon>Metazoa</taxon>
        <taxon>Spiralia</taxon>
        <taxon>Lophotrochozoa</taxon>
        <taxon>Platyhelminthes</taxon>
        <taxon>Cestoda</taxon>
        <taxon>Eucestoda</taxon>
        <taxon>Cyclophyllidea</taxon>
        <taxon>Hymenolepididae</taxon>
        <taxon>Hymenolepis</taxon>
    </lineage>
</organism>
<evidence type="ECO:0000313" key="2">
    <source>
        <dbReference type="EMBL" id="VUZ51983.1"/>
    </source>
</evidence>
<accession>A0A564YZ81</accession>
<dbReference type="AlphaFoldDB" id="A0A564YZ81"/>
<dbReference type="PANTHER" id="PTHR38681">
    <property type="entry name" value="RETROVIRUS-RELATED POL POLYPROTEIN FROM TRANSPOSON 412-LIKE PROTEIN-RELATED"/>
    <property type="match status" value="1"/>
</dbReference>
<gene>
    <name evidence="2" type="ORF">WMSIL1_LOCUS10546</name>
</gene>
<dbReference type="InterPro" id="IPR012337">
    <property type="entry name" value="RNaseH-like_sf"/>
</dbReference>
<dbReference type="PROSITE" id="PS50994">
    <property type="entry name" value="INTEGRASE"/>
    <property type="match status" value="1"/>
</dbReference>
<keyword evidence="3" id="KW-1185">Reference proteome</keyword>
<dbReference type="GO" id="GO:0003676">
    <property type="term" value="F:nucleic acid binding"/>
    <property type="evidence" value="ECO:0007669"/>
    <property type="project" value="InterPro"/>
</dbReference>
<feature type="domain" description="Integrase catalytic" evidence="1">
    <location>
        <begin position="63"/>
        <end position="236"/>
    </location>
</feature>
<name>A0A564YZ81_HYMDI</name>
<dbReference type="GO" id="GO:0015074">
    <property type="term" value="P:DNA integration"/>
    <property type="evidence" value="ECO:0007669"/>
    <property type="project" value="InterPro"/>
</dbReference>